<dbReference type="Pfam" id="PF03816">
    <property type="entry name" value="LytR_cpsA_psr"/>
    <property type="match status" value="1"/>
</dbReference>
<protein>
    <recommendedName>
        <fullName evidence="3">Cell envelope-related transcriptional attenuator domain-containing protein</fullName>
    </recommendedName>
</protein>
<dbReference type="PANTHER" id="PTHR33392">
    <property type="entry name" value="POLYISOPRENYL-TEICHOIC ACID--PEPTIDOGLYCAN TEICHOIC ACID TRANSFERASE TAGU"/>
    <property type="match status" value="1"/>
</dbReference>
<evidence type="ECO:0000313" key="4">
    <source>
        <dbReference type="EMBL" id="OGM90313.1"/>
    </source>
</evidence>
<keyword evidence="2" id="KW-1133">Transmembrane helix</keyword>
<accession>A0A1F8DNU9</accession>
<keyword evidence="2" id="KW-0472">Membrane</keyword>
<evidence type="ECO:0000259" key="3">
    <source>
        <dbReference type="Pfam" id="PF03816"/>
    </source>
</evidence>
<dbReference type="PANTHER" id="PTHR33392:SF6">
    <property type="entry name" value="POLYISOPRENYL-TEICHOIC ACID--PEPTIDOGLYCAN TEICHOIC ACID TRANSFERASE TAGU"/>
    <property type="match status" value="1"/>
</dbReference>
<feature type="domain" description="Cell envelope-related transcriptional attenuator" evidence="3">
    <location>
        <begin position="77"/>
        <end position="218"/>
    </location>
</feature>
<dbReference type="InterPro" id="IPR004474">
    <property type="entry name" value="LytR_CpsA_psr"/>
</dbReference>
<gene>
    <name evidence="4" type="ORF">A2755_03940</name>
</gene>
<organism evidence="4 5">
    <name type="scientific">Candidatus Wolfebacteria bacterium RIFCSPHIGHO2_01_FULL_48_22</name>
    <dbReference type="NCBI Taxonomy" id="1802555"/>
    <lineage>
        <taxon>Bacteria</taxon>
        <taxon>Candidatus Wolfeibacteriota</taxon>
    </lineage>
</organism>
<dbReference type="STRING" id="1802555.A2755_03940"/>
<proteinExistence type="inferred from homology"/>
<comment type="caution">
    <text evidence="4">The sequence shown here is derived from an EMBL/GenBank/DDBJ whole genome shotgun (WGS) entry which is preliminary data.</text>
</comment>
<name>A0A1F8DNU9_9BACT</name>
<feature type="transmembrane region" description="Helical" evidence="2">
    <location>
        <begin position="6"/>
        <end position="25"/>
    </location>
</feature>
<evidence type="ECO:0000256" key="2">
    <source>
        <dbReference type="SAM" id="Phobius"/>
    </source>
</evidence>
<dbReference type="Proteomes" id="UP000177029">
    <property type="component" value="Unassembled WGS sequence"/>
</dbReference>
<dbReference type="NCBIfam" id="TIGR00350">
    <property type="entry name" value="lytR_cpsA_psr"/>
    <property type="match status" value="1"/>
</dbReference>
<evidence type="ECO:0000256" key="1">
    <source>
        <dbReference type="ARBA" id="ARBA00006068"/>
    </source>
</evidence>
<sequence>MKKVRITILIIIGLGIAAFAVYGIAYKLPARSVSWANGEETQSGNIGDFFKNLFTKSDITIVVFGRPGAGYGGGALADAILVVRFNPDTNTAYLVSLPRDLWISDGSEQFKINEAFNKNKVPAVMDKIEKITGFSTNGYVVIDLQTLAAAVDWLGGVDVVLHEPAIDWVSSFRLDPGSHHLNGEDAVWLVRNRHNQQGDFFRESNQHQVVEAMLDKFQELTAEEKNLFLKSFVFKGSFLNNAQIDFSKLTPYLFGTDVASIKFESIVLDFTTKLFTTMSLPLPGVATTTYISVLVPTAGFENYTQIKEFIGQNIDEK</sequence>
<evidence type="ECO:0000313" key="5">
    <source>
        <dbReference type="Proteomes" id="UP000177029"/>
    </source>
</evidence>
<dbReference type="InterPro" id="IPR050922">
    <property type="entry name" value="LytR/CpsA/Psr_CW_biosynth"/>
</dbReference>
<dbReference type="AlphaFoldDB" id="A0A1F8DNU9"/>
<comment type="similarity">
    <text evidence="1">Belongs to the LytR/CpsA/Psr (LCP) family.</text>
</comment>
<keyword evidence="2" id="KW-0812">Transmembrane</keyword>
<dbReference type="EMBL" id="MGIP01000026">
    <property type="protein sequence ID" value="OGM90313.1"/>
    <property type="molecule type" value="Genomic_DNA"/>
</dbReference>
<reference evidence="4 5" key="1">
    <citation type="journal article" date="2016" name="Nat. Commun.">
        <title>Thousands of microbial genomes shed light on interconnected biogeochemical processes in an aquifer system.</title>
        <authorList>
            <person name="Anantharaman K."/>
            <person name="Brown C.T."/>
            <person name="Hug L.A."/>
            <person name="Sharon I."/>
            <person name="Castelle C.J."/>
            <person name="Probst A.J."/>
            <person name="Thomas B.C."/>
            <person name="Singh A."/>
            <person name="Wilkins M.J."/>
            <person name="Karaoz U."/>
            <person name="Brodie E.L."/>
            <person name="Williams K.H."/>
            <person name="Hubbard S.S."/>
            <person name="Banfield J.F."/>
        </authorList>
    </citation>
    <scope>NUCLEOTIDE SEQUENCE [LARGE SCALE GENOMIC DNA]</scope>
</reference>
<dbReference type="Gene3D" id="3.40.630.190">
    <property type="entry name" value="LCP protein"/>
    <property type="match status" value="1"/>
</dbReference>